<gene>
    <name evidence="1" type="ORF">SAMN05216550_107162</name>
</gene>
<protein>
    <submittedName>
        <fullName evidence="1">Uncharacterized protein</fullName>
    </submittedName>
</protein>
<dbReference type="Proteomes" id="UP000183529">
    <property type="component" value="Unassembled WGS sequence"/>
</dbReference>
<reference evidence="1 2" key="1">
    <citation type="submission" date="2016-10" db="EMBL/GenBank/DDBJ databases">
        <authorList>
            <person name="Varghese N."/>
            <person name="Submissions S."/>
        </authorList>
    </citation>
    <scope>NUCLEOTIDE SEQUENCE [LARGE SCALE GENOMIC DNA]</scope>
    <source>
        <strain evidence="1 2">LMG 22274</strain>
    </source>
</reference>
<name>A0AAQ1GFU3_9BURK</name>
<evidence type="ECO:0000313" key="2">
    <source>
        <dbReference type="Proteomes" id="UP000183529"/>
    </source>
</evidence>
<accession>A0AAQ1GFU3</accession>
<comment type="caution">
    <text evidence="1">The sequence shown here is derived from an EMBL/GenBank/DDBJ whole genome shotgun (WGS) entry which is preliminary data.</text>
</comment>
<proteinExistence type="predicted"/>
<organism evidence="1 2">
    <name type="scientific">Paraburkholderia tropica</name>
    <dbReference type="NCBI Taxonomy" id="92647"/>
    <lineage>
        <taxon>Bacteria</taxon>
        <taxon>Pseudomonadati</taxon>
        <taxon>Pseudomonadota</taxon>
        <taxon>Betaproteobacteria</taxon>
        <taxon>Burkholderiales</taxon>
        <taxon>Burkholderiaceae</taxon>
        <taxon>Paraburkholderia</taxon>
    </lineage>
</organism>
<evidence type="ECO:0000313" key="1">
    <source>
        <dbReference type="EMBL" id="SEJ68383.1"/>
    </source>
</evidence>
<dbReference type="EMBL" id="FNZM01000007">
    <property type="protein sequence ID" value="SEJ68383.1"/>
    <property type="molecule type" value="Genomic_DNA"/>
</dbReference>
<sequence length="157" mass="17776">MLASFLERAHGFEVAWRGTRYLRRGGPQVARKLRLPLDIATFSASRFRDVDAILEQDRDVAGRHRLAKQRPLSKIAGERTKPPKHVFVLDTFSRCLDVQAIGKSQDCGDNFFVSRYLPVKERAVDLDLVDRKTRPVIDVGAVETQAPEGSPRWFTTA</sequence>
<dbReference type="AlphaFoldDB" id="A0AAQ1GFU3"/>